<evidence type="ECO:0000256" key="2">
    <source>
        <dbReference type="ARBA" id="ARBA00022741"/>
    </source>
</evidence>
<dbReference type="AlphaFoldDB" id="A0A0X3XA05"/>
<dbReference type="RefSeq" id="WP_059142672.1">
    <property type="nucleotide sequence ID" value="NZ_LLZJ01000040.1"/>
</dbReference>
<keyword evidence="3 8" id="KW-0418">Kinase</keyword>
<dbReference type="PROSITE" id="PS00109">
    <property type="entry name" value="PROTEIN_KINASE_TYR"/>
    <property type="match status" value="1"/>
</dbReference>
<evidence type="ECO:0000256" key="1">
    <source>
        <dbReference type="ARBA" id="ARBA00022679"/>
    </source>
</evidence>
<keyword evidence="6" id="KW-0812">Transmembrane</keyword>
<evidence type="ECO:0000256" key="4">
    <source>
        <dbReference type="ARBA" id="ARBA00022840"/>
    </source>
</evidence>
<keyword evidence="8" id="KW-0723">Serine/threonine-protein kinase</keyword>
<feature type="region of interest" description="Disordered" evidence="5">
    <location>
        <begin position="1"/>
        <end position="70"/>
    </location>
</feature>
<dbReference type="PROSITE" id="PS50011">
    <property type="entry name" value="PROTEIN_KINASE_DOM"/>
    <property type="match status" value="1"/>
</dbReference>
<dbReference type="PANTHER" id="PTHR24348">
    <property type="entry name" value="SERINE/THREONINE-PROTEIN KINASE UNC-51-RELATED"/>
    <property type="match status" value="1"/>
</dbReference>
<dbReference type="Gene3D" id="1.10.510.10">
    <property type="entry name" value="Transferase(Phosphotransferase) domain 1"/>
    <property type="match status" value="1"/>
</dbReference>
<dbReference type="SMART" id="SM00220">
    <property type="entry name" value="S_TKc"/>
    <property type="match status" value="1"/>
</dbReference>
<feature type="transmembrane region" description="Helical" evidence="6">
    <location>
        <begin position="752"/>
        <end position="771"/>
    </location>
</feature>
<dbReference type="GO" id="GO:0000407">
    <property type="term" value="C:phagophore assembly site"/>
    <property type="evidence" value="ECO:0007669"/>
    <property type="project" value="TreeGrafter"/>
</dbReference>
<dbReference type="OrthoDB" id="5492697at2"/>
<dbReference type="GO" id="GO:0004674">
    <property type="term" value="F:protein serine/threonine kinase activity"/>
    <property type="evidence" value="ECO:0007669"/>
    <property type="project" value="UniProtKB-KW"/>
</dbReference>
<keyword evidence="4" id="KW-0067">ATP-binding</keyword>
<feature type="domain" description="Protein kinase" evidence="7">
    <location>
        <begin position="122"/>
        <end position="402"/>
    </location>
</feature>
<dbReference type="Pfam" id="PF00069">
    <property type="entry name" value="Pkinase"/>
    <property type="match status" value="1"/>
</dbReference>
<dbReference type="Proteomes" id="UP000053413">
    <property type="component" value="Unassembled WGS sequence"/>
</dbReference>
<dbReference type="PANTHER" id="PTHR24348:SF22">
    <property type="entry name" value="NON-SPECIFIC SERINE_THREONINE PROTEIN KINASE"/>
    <property type="match status" value="1"/>
</dbReference>
<reference evidence="9" key="1">
    <citation type="submission" date="2015-10" db="EMBL/GenBank/DDBJ databases">
        <authorList>
            <person name="Ju K.-S."/>
            <person name="Doroghazi J.R."/>
            <person name="Metcalf W.W."/>
        </authorList>
    </citation>
    <scope>NUCLEOTIDE SEQUENCE [LARGE SCALE GENOMIC DNA]</scope>
    <source>
        <strain evidence="9">NRRL F-8817</strain>
    </source>
</reference>
<feature type="transmembrane region" description="Helical" evidence="6">
    <location>
        <begin position="719"/>
        <end position="740"/>
    </location>
</feature>
<dbReference type="InterPro" id="IPR000719">
    <property type="entry name" value="Prot_kinase_dom"/>
</dbReference>
<keyword evidence="6" id="KW-1133">Transmembrane helix</keyword>
<dbReference type="GO" id="GO:0005776">
    <property type="term" value="C:autophagosome"/>
    <property type="evidence" value="ECO:0007669"/>
    <property type="project" value="TreeGrafter"/>
</dbReference>
<proteinExistence type="predicted"/>
<name>A0A0X3XA05_STRVO</name>
<evidence type="ECO:0000256" key="3">
    <source>
        <dbReference type="ARBA" id="ARBA00022777"/>
    </source>
</evidence>
<dbReference type="EMBL" id="LLZJ01000040">
    <property type="protein sequence ID" value="KUL65812.1"/>
    <property type="molecule type" value="Genomic_DNA"/>
</dbReference>
<dbReference type="GO" id="GO:0005829">
    <property type="term" value="C:cytosol"/>
    <property type="evidence" value="ECO:0007669"/>
    <property type="project" value="TreeGrafter"/>
</dbReference>
<keyword evidence="2" id="KW-0547">Nucleotide-binding</keyword>
<keyword evidence="6" id="KW-0472">Membrane</keyword>
<accession>A0A0X3XA05</accession>
<dbReference type="InterPro" id="IPR045269">
    <property type="entry name" value="Atg1-like"/>
</dbReference>
<evidence type="ECO:0000313" key="8">
    <source>
        <dbReference type="EMBL" id="KUL65812.1"/>
    </source>
</evidence>
<organism evidence="8 9">
    <name type="scientific">Streptomyces violaceusniger</name>
    <dbReference type="NCBI Taxonomy" id="68280"/>
    <lineage>
        <taxon>Bacteria</taxon>
        <taxon>Bacillati</taxon>
        <taxon>Actinomycetota</taxon>
        <taxon>Actinomycetes</taxon>
        <taxon>Kitasatosporales</taxon>
        <taxon>Streptomycetaceae</taxon>
        <taxon>Streptomyces</taxon>
        <taxon>Streptomyces violaceusniger group</taxon>
    </lineage>
</organism>
<comment type="caution">
    <text evidence="8">The sequence shown here is derived from an EMBL/GenBank/DDBJ whole genome shotgun (WGS) entry which is preliminary data.</text>
</comment>
<dbReference type="SUPFAM" id="SSF56112">
    <property type="entry name" value="Protein kinase-like (PK-like)"/>
    <property type="match status" value="1"/>
</dbReference>
<evidence type="ECO:0000313" key="9">
    <source>
        <dbReference type="Proteomes" id="UP000053413"/>
    </source>
</evidence>
<evidence type="ECO:0000259" key="7">
    <source>
        <dbReference type="PROSITE" id="PS50011"/>
    </source>
</evidence>
<gene>
    <name evidence="8" type="ORF">ADL28_05475</name>
</gene>
<dbReference type="GO" id="GO:0005524">
    <property type="term" value="F:ATP binding"/>
    <property type="evidence" value="ECO:0007669"/>
    <property type="project" value="UniProtKB-KW"/>
</dbReference>
<feature type="compositionally biased region" description="Basic and acidic residues" evidence="5">
    <location>
        <begin position="29"/>
        <end position="53"/>
    </location>
</feature>
<keyword evidence="1" id="KW-0808">Transferase</keyword>
<dbReference type="InterPro" id="IPR008266">
    <property type="entry name" value="Tyr_kinase_AS"/>
</dbReference>
<feature type="transmembrane region" description="Helical" evidence="6">
    <location>
        <begin position="809"/>
        <end position="826"/>
    </location>
</feature>
<dbReference type="GO" id="GO:0016020">
    <property type="term" value="C:membrane"/>
    <property type="evidence" value="ECO:0007669"/>
    <property type="project" value="TreeGrafter"/>
</dbReference>
<evidence type="ECO:0000256" key="6">
    <source>
        <dbReference type="SAM" id="Phobius"/>
    </source>
</evidence>
<evidence type="ECO:0000256" key="5">
    <source>
        <dbReference type="SAM" id="MobiDB-lite"/>
    </source>
</evidence>
<feature type="compositionally biased region" description="Acidic residues" evidence="5">
    <location>
        <begin position="12"/>
        <end position="28"/>
    </location>
</feature>
<protein>
    <submittedName>
        <fullName evidence="8">Serine/threonine protein kinase</fullName>
    </submittedName>
</protein>
<dbReference type="InterPro" id="IPR011009">
    <property type="entry name" value="Kinase-like_dom_sf"/>
</dbReference>
<sequence>MTHPHEQPPPTESEESEDYEDYGADGDDERCAAHGDHGYHRDQGEPEEQRAHDAGPPATEYEEPPPSAATTAVGLTEHEEPPPSVGASAVGLTEHEEPLPPAAATMAGPTEDEIPSAAPAQVAHGGRDLRGDTGALPVSLRDRFRLRAVLRRPDHPHQAAVYRVEDERGSHILKWYHRGHAPDRRVWEALRDRPRRHLTHFTETGDTENGDTGADGHPYDLAPSYGETDLAGYLRDNPGPADPVLIHSVVRQLHEALTTLHELNIVHRDISPANIVLGSLDPAAPDLVLVDFAVSAHEPNERYTRDERWVGTALYMSPQASLRHQLIHPPADWWSLGMIVAEMAGGRHPVRFTDNDFVREEISSRAPDLSLVTDHRLRLLCMGLLTRDPDHRWGTDEVAQWLVGGSPPIAPWEAGTAPGASDPEDAPDIEPFAFLDEHYTRPRQLARAFSENWRPARQLISRRRGRSELIRWLRQFEGAPDRDADELAALLGLLESHHPAAAPREPKPVTMVRLISWLGPTLDASYRGVPLDHAGLGELLREAGRGDEFALSVVADLRDHTILPLLDSRPGGEGLAEVQQRWLTARSRWQHTVDEVLHESAWLRDRRAEVRAATRLDRSRLAALLSLAAAPTAHRRRLQERTARIQGALPQPVAWYGRLVRDPEDLVRLQLAEWLAGFAEQESSEAQGRLDGERALLRHERDLDVATLWVRRQDMLPTLGWALGGAVAFVFPWIFVIGLGDLVGWPAQRAVVTAWMLAVPAAAAVLALELWTAYRIGSPGYHPDRSLAGLLIDRALPVARFIRRPGSRFPVQGLLILPVIALLWATVAYAPWVWPLATVAVLVWWTWHRLRCWRRYMAELRGRDERHRPGRPRAAAPPTPERLT</sequence>